<dbReference type="Pfam" id="PF12974">
    <property type="entry name" value="Phosphonate-bd"/>
    <property type="match status" value="1"/>
</dbReference>
<dbReference type="Proteomes" id="UP000189462">
    <property type="component" value="Unassembled WGS sequence"/>
</dbReference>
<dbReference type="EMBL" id="MVBK01000037">
    <property type="protein sequence ID" value="OOG25574.1"/>
    <property type="molecule type" value="Genomic_DNA"/>
</dbReference>
<dbReference type="PANTHER" id="PTHR35841">
    <property type="entry name" value="PHOSPHONATES-BINDING PERIPLASMIC PROTEIN"/>
    <property type="match status" value="1"/>
</dbReference>
<keyword evidence="3" id="KW-1185">Reference proteome</keyword>
<reference evidence="2 3" key="1">
    <citation type="submission" date="2017-02" db="EMBL/GenBank/DDBJ databases">
        <title>Genomic diversity within the haloalkaliphilic genus Thioalkalivibrio.</title>
        <authorList>
            <person name="Ahn A.-C."/>
            <person name="Meier-Kolthoff J."/>
            <person name="Overmars L."/>
            <person name="Richter M."/>
            <person name="Woyke T."/>
            <person name="Sorokin D.Y."/>
            <person name="Muyzer G."/>
        </authorList>
    </citation>
    <scope>NUCLEOTIDE SEQUENCE [LARGE SCALE GENOMIC DNA]</scope>
    <source>
        <strain evidence="2 3">ALJD</strain>
    </source>
</reference>
<gene>
    <name evidence="2" type="ORF">B1C78_06585</name>
</gene>
<dbReference type="STRING" id="108003.B1C78_06585"/>
<dbReference type="AlphaFoldDB" id="A0A1V3NKQ3"/>
<accession>A0A1V3NKQ3</accession>
<feature type="chain" id="PRO_5012121189" description="ABC transporter substrate-binding protein" evidence="1">
    <location>
        <begin position="19"/>
        <end position="273"/>
    </location>
</feature>
<dbReference type="PANTHER" id="PTHR35841:SF1">
    <property type="entry name" value="PHOSPHONATES-BINDING PERIPLASMIC PROTEIN"/>
    <property type="match status" value="1"/>
</dbReference>
<evidence type="ECO:0008006" key="4">
    <source>
        <dbReference type="Google" id="ProtNLM"/>
    </source>
</evidence>
<organism evidence="2 3">
    <name type="scientific">Thioalkalivibrio denitrificans</name>
    <dbReference type="NCBI Taxonomy" id="108003"/>
    <lineage>
        <taxon>Bacteria</taxon>
        <taxon>Pseudomonadati</taxon>
        <taxon>Pseudomonadota</taxon>
        <taxon>Gammaproteobacteria</taxon>
        <taxon>Chromatiales</taxon>
        <taxon>Ectothiorhodospiraceae</taxon>
        <taxon>Thioalkalivibrio</taxon>
    </lineage>
</organism>
<feature type="signal peptide" evidence="1">
    <location>
        <begin position="1"/>
        <end position="18"/>
    </location>
</feature>
<evidence type="ECO:0000313" key="3">
    <source>
        <dbReference type="Proteomes" id="UP000189462"/>
    </source>
</evidence>
<protein>
    <recommendedName>
        <fullName evidence="4">ABC transporter substrate-binding protein</fullName>
    </recommendedName>
</protein>
<dbReference type="Gene3D" id="3.40.190.10">
    <property type="entry name" value="Periplasmic binding protein-like II"/>
    <property type="match status" value="2"/>
</dbReference>
<evidence type="ECO:0000313" key="2">
    <source>
        <dbReference type="EMBL" id="OOG25574.1"/>
    </source>
</evidence>
<dbReference type="SUPFAM" id="SSF53850">
    <property type="entry name" value="Periplasmic binding protein-like II"/>
    <property type="match status" value="1"/>
</dbReference>
<comment type="caution">
    <text evidence="2">The sequence shown here is derived from an EMBL/GenBank/DDBJ whole genome shotgun (WGS) entry which is preliminary data.</text>
</comment>
<sequence>MVWLSLALYAFCMSPAAAKEREPALTLGILPVSSPLALFERFAPLRDFLGETLGLEVRLASARDFPSFIRNTAAGEYDIVLTAPHLVPGAVDSGHYTVRATFREEIRAAVLVRSEGPVNHLEELAGRPVAAPPQAAIVSMVGADMMLQSLSPGAVAPEFVHYPNHNAAVQAVALGFTDAAIVSLIIAQQAIDDGLPLERLATSRPIPGLGVLVSRRLPESVQAGVGETLIGMEASDQGRQVLKQILLQGFVAADPEVFEFLRPFAPQPVGGDG</sequence>
<keyword evidence="1" id="KW-0732">Signal</keyword>
<evidence type="ECO:0000256" key="1">
    <source>
        <dbReference type="SAM" id="SignalP"/>
    </source>
</evidence>
<name>A0A1V3NKQ3_9GAMM</name>
<proteinExistence type="predicted"/>